<dbReference type="Proteomes" id="UP000319160">
    <property type="component" value="Unassembled WGS sequence"/>
</dbReference>
<dbReference type="GO" id="GO:0005786">
    <property type="term" value="C:signal recognition particle, endoplasmic reticulum targeting"/>
    <property type="evidence" value="ECO:0007669"/>
    <property type="project" value="UniProtKB-UniRule"/>
</dbReference>
<dbReference type="OrthoDB" id="5421607at2759"/>
<evidence type="ECO:0000313" key="13">
    <source>
        <dbReference type="Proteomes" id="UP000319160"/>
    </source>
</evidence>
<feature type="compositionally biased region" description="Basic residues" evidence="10">
    <location>
        <begin position="586"/>
        <end position="595"/>
    </location>
</feature>
<evidence type="ECO:0000256" key="10">
    <source>
        <dbReference type="SAM" id="MobiDB-lite"/>
    </source>
</evidence>
<evidence type="ECO:0000256" key="5">
    <source>
        <dbReference type="ARBA" id="ARBA00022490"/>
    </source>
</evidence>
<evidence type="ECO:0000256" key="1">
    <source>
        <dbReference type="ARBA" id="ARBA00004240"/>
    </source>
</evidence>
<keyword evidence="8 9" id="KW-0687">Ribonucleoprotein</keyword>
<feature type="region of interest" description="Disordered" evidence="10">
    <location>
        <begin position="565"/>
        <end position="670"/>
    </location>
</feature>
<organism evidence="12 13">
    <name type="scientific">Xylaria flabelliformis</name>
    <dbReference type="NCBI Taxonomy" id="2512241"/>
    <lineage>
        <taxon>Eukaryota</taxon>
        <taxon>Fungi</taxon>
        <taxon>Dikarya</taxon>
        <taxon>Ascomycota</taxon>
        <taxon>Pezizomycotina</taxon>
        <taxon>Sordariomycetes</taxon>
        <taxon>Xylariomycetidae</taxon>
        <taxon>Xylariales</taxon>
        <taxon>Xylariaceae</taxon>
        <taxon>Xylaria</taxon>
    </lineage>
</organism>
<feature type="domain" description="Signal recognition particle SRP72 subunit RNA-binding" evidence="11">
    <location>
        <begin position="580"/>
        <end position="621"/>
    </location>
</feature>
<comment type="caution">
    <text evidence="12">The sequence shown here is derived from an EMBL/GenBank/DDBJ whole genome shotgun (WGS) entry which is preliminary data.</text>
</comment>
<protein>
    <recommendedName>
        <fullName evidence="4 9">Signal recognition particle subunit SRP72</fullName>
    </recommendedName>
</protein>
<comment type="subcellular location">
    <subcellularLocation>
        <location evidence="2 9">Cytoplasm</location>
    </subcellularLocation>
    <subcellularLocation>
        <location evidence="1">Endoplasmic reticulum</location>
    </subcellularLocation>
</comment>
<evidence type="ECO:0000256" key="4">
    <source>
        <dbReference type="ARBA" id="ARBA00018350"/>
    </source>
</evidence>
<feature type="compositionally biased region" description="Basic residues" evidence="10">
    <location>
        <begin position="619"/>
        <end position="628"/>
    </location>
</feature>
<dbReference type="GO" id="GO:0008312">
    <property type="term" value="F:7S RNA binding"/>
    <property type="evidence" value="ECO:0007669"/>
    <property type="project" value="InterPro"/>
</dbReference>
<dbReference type="AlphaFoldDB" id="A0A553HY95"/>
<evidence type="ECO:0000256" key="6">
    <source>
        <dbReference type="ARBA" id="ARBA00022824"/>
    </source>
</evidence>
<dbReference type="GO" id="GO:0005783">
    <property type="term" value="C:endoplasmic reticulum"/>
    <property type="evidence" value="ECO:0007669"/>
    <property type="project" value="UniProtKB-SubCell"/>
</dbReference>
<comment type="similarity">
    <text evidence="3 9">Belongs to the SRP72 family.</text>
</comment>
<dbReference type="FunFam" id="1.25.40.10:FF:000512">
    <property type="entry name" value="Signal recognition particle subunit SRP72"/>
    <property type="match status" value="1"/>
</dbReference>
<dbReference type="PANTHER" id="PTHR14094:SF9">
    <property type="entry name" value="SIGNAL RECOGNITION PARTICLE SUBUNIT SRP72"/>
    <property type="match status" value="1"/>
</dbReference>
<sequence>MSSPAAALTSLLRASTIQDHDEVLKLANAAIKASKSDIDASHTRVVALLKLDRFDDALRAIAEGGDALEARCVLEKAYALYKTGHLQEARDAAEKAPSAEAASRPFRHLRAQIAYRAESFPDAASIYRDLASDQASQHGDESDIRINLLATNAQLEWAGIGNRADDGERQSSRADLESFETAYNAACLHIARAELAKASILLKRARDLCEASEDLSPEEKKAELLPIMVQHVYVLAQLGKDSEATALQKLITQSEYVTIVNPPINSLSYSLLSIPEAPTRAVSQNNQIALAGTDGNPYLTQRVAEMAGNLSGNDKLFEFQQSVLKRNKYALDLQMQKFHGADASTHDQILSASTPTAVLDVAPLGVINAAARSQMEKGKAAIRKILPVLEKRPNDVGLLLTIIQLYVQMREPGPALTVLETFLKRLETATTADYADVRFSPGLVAAAVALYRLQGRQNSIRVELARASAHWRSKPECPSTSLLREAGVELLRSSNPEDVAAAGATFEKLVAQPSQDTISAAGLVASFATRDFAKVEPYLQKLTPVEKLTGGINVQALVNAGVCSIAPPVPTTKKRSATGGPEKEKPAKRRRKKRLPKDYEEGKQPDPERWLPLRDRSTYRPKGKKGKKRAQEATQGGVVKEEETLELVGGAGAVKVEKATGGKKKKKGKK</sequence>
<dbReference type="SUPFAM" id="SSF48452">
    <property type="entry name" value="TPR-like"/>
    <property type="match status" value="1"/>
</dbReference>
<keyword evidence="5 9" id="KW-0963">Cytoplasm</keyword>
<keyword evidence="13" id="KW-1185">Reference proteome</keyword>
<keyword evidence="7 9" id="KW-0733">Signal recognition particle</keyword>
<dbReference type="InterPro" id="IPR031545">
    <property type="entry name" value="SRP72_TPR-like"/>
</dbReference>
<name>A0A553HY95_9PEZI</name>
<evidence type="ECO:0000256" key="3">
    <source>
        <dbReference type="ARBA" id="ARBA00007676"/>
    </source>
</evidence>
<dbReference type="PIRSF" id="PIRSF038922">
    <property type="entry name" value="SRP72"/>
    <property type="match status" value="1"/>
</dbReference>
<gene>
    <name evidence="12" type="ORF">FHL15_006063</name>
</gene>
<feature type="compositionally biased region" description="Basic and acidic residues" evidence="10">
    <location>
        <begin position="596"/>
        <end position="618"/>
    </location>
</feature>
<dbReference type="Pfam" id="PF17004">
    <property type="entry name" value="SRP_TPR_like"/>
    <property type="match status" value="1"/>
</dbReference>
<evidence type="ECO:0000313" key="12">
    <source>
        <dbReference type="EMBL" id="TRX92925.1"/>
    </source>
</evidence>
<evidence type="ECO:0000259" key="11">
    <source>
        <dbReference type="Pfam" id="PF08492"/>
    </source>
</evidence>
<dbReference type="GO" id="GO:0006614">
    <property type="term" value="P:SRP-dependent cotranslational protein targeting to membrane"/>
    <property type="evidence" value="ECO:0007669"/>
    <property type="project" value="UniProtKB-UniRule"/>
</dbReference>
<dbReference type="InterPro" id="IPR011990">
    <property type="entry name" value="TPR-like_helical_dom_sf"/>
</dbReference>
<proteinExistence type="inferred from homology"/>
<dbReference type="PANTHER" id="PTHR14094">
    <property type="entry name" value="SIGNAL RECOGNITION PARTICLE 72"/>
    <property type="match status" value="1"/>
</dbReference>
<evidence type="ECO:0000256" key="9">
    <source>
        <dbReference type="PIRNR" id="PIRNR038922"/>
    </source>
</evidence>
<keyword evidence="6" id="KW-0256">Endoplasmic reticulum</keyword>
<dbReference type="GO" id="GO:0043022">
    <property type="term" value="F:ribosome binding"/>
    <property type="evidence" value="ECO:0007669"/>
    <property type="project" value="TreeGrafter"/>
</dbReference>
<dbReference type="InterPro" id="IPR013699">
    <property type="entry name" value="Signal_recog_part_SRP72_RNA-bd"/>
</dbReference>
<accession>A0A553HY95</accession>
<reference evidence="13" key="1">
    <citation type="submission" date="2019-06" db="EMBL/GenBank/DDBJ databases">
        <title>Draft genome sequence of the griseofulvin-producing fungus Xylaria cubensis strain G536.</title>
        <authorList>
            <person name="Mead M.E."/>
            <person name="Raja H.A."/>
            <person name="Steenwyk J.L."/>
            <person name="Knowles S.L."/>
            <person name="Oberlies N.H."/>
            <person name="Rokas A."/>
        </authorList>
    </citation>
    <scope>NUCLEOTIDE SEQUENCE [LARGE SCALE GENOMIC DNA]</scope>
    <source>
        <strain evidence="13">G536</strain>
    </source>
</reference>
<dbReference type="EMBL" id="VFLP01000032">
    <property type="protein sequence ID" value="TRX92925.1"/>
    <property type="molecule type" value="Genomic_DNA"/>
</dbReference>
<dbReference type="STRING" id="2512241.A0A553HY95"/>
<evidence type="ECO:0000256" key="7">
    <source>
        <dbReference type="ARBA" id="ARBA00023135"/>
    </source>
</evidence>
<evidence type="ECO:0000256" key="8">
    <source>
        <dbReference type="ARBA" id="ARBA00023274"/>
    </source>
</evidence>
<feature type="compositionally biased region" description="Basic residues" evidence="10">
    <location>
        <begin position="661"/>
        <end position="670"/>
    </location>
</feature>
<comment type="function">
    <text evidence="9">Component of the signal recognition particle (SRP) complex, a ribonucleoprotein complex that mediates the cotranslational targeting of secretory and membrane proteins to the endoplasmic reticulum (ER).</text>
</comment>
<dbReference type="Gene3D" id="1.25.40.10">
    <property type="entry name" value="Tetratricopeptide repeat domain"/>
    <property type="match status" value="1"/>
</dbReference>
<evidence type="ECO:0000256" key="2">
    <source>
        <dbReference type="ARBA" id="ARBA00004496"/>
    </source>
</evidence>
<dbReference type="InterPro" id="IPR026270">
    <property type="entry name" value="SRP72"/>
</dbReference>
<dbReference type="Pfam" id="PF08492">
    <property type="entry name" value="SRP72"/>
    <property type="match status" value="1"/>
</dbReference>